<organism evidence="8 9">
    <name type="scientific">Sorangium cellulosum</name>
    <name type="common">Polyangium cellulosum</name>
    <dbReference type="NCBI Taxonomy" id="56"/>
    <lineage>
        <taxon>Bacteria</taxon>
        <taxon>Pseudomonadati</taxon>
        <taxon>Myxococcota</taxon>
        <taxon>Polyangia</taxon>
        <taxon>Polyangiales</taxon>
        <taxon>Polyangiaceae</taxon>
        <taxon>Sorangium</taxon>
    </lineage>
</organism>
<dbReference type="PROSITE" id="PS00108">
    <property type="entry name" value="PROTEIN_KINASE_ST"/>
    <property type="match status" value="1"/>
</dbReference>
<keyword evidence="2 5" id="KW-0547">Nucleotide-binding</keyword>
<keyword evidence="4 5" id="KW-0067">ATP-binding</keyword>
<keyword evidence="3 8" id="KW-0418">Kinase</keyword>
<evidence type="ECO:0000256" key="2">
    <source>
        <dbReference type="ARBA" id="ARBA00022741"/>
    </source>
</evidence>
<dbReference type="AlphaFoldDB" id="A0A4P2QUM1"/>
<evidence type="ECO:0000313" key="8">
    <source>
        <dbReference type="EMBL" id="AUX33848.1"/>
    </source>
</evidence>
<dbReference type="PROSITE" id="PS50011">
    <property type="entry name" value="PROTEIN_KINASE_DOM"/>
    <property type="match status" value="1"/>
</dbReference>
<evidence type="ECO:0000256" key="3">
    <source>
        <dbReference type="ARBA" id="ARBA00022777"/>
    </source>
</evidence>
<evidence type="ECO:0000256" key="4">
    <source>
        <dbReference type="ARBA" id="ARBA00022840"/>
    </source>
</evidence>
<evidence type="ECO:0000259" key="7">
    <source>
        <dbReference type="PROSITE" id="PS50011"/>
    </source>
</evidence>
<feature type="domain" description="Protein kinase" evidence="7">
    <location>
        <begin position="10"/>
        <end position="286"/>
    </location>
</feature>
<dbReference type="Proteomes" id="UP000295497">
    <property type="component" value="Chromosome"/>
</dbReference>
<evidence type="ECO:0000256" key="6">
    <source>
        <dbReference type="SAM" id="MobiDB-lite"/>
    </source>
</evidence>
<dbReference type="Gene3D" id="1.10.510.10">
    <property type="entry name" value="Transferase(Phosphotransferase) domain 1"/>
    <property type="match status" value="1"/>
</dbReference>
<sequence length="408" mass="42741">MIGQTIDRKYKLVRLLGEGGMGSVYEAEHTTTQLRVAIKVMSRRHLLPGSEGVKRLRREARAASAIDSEHIVQVLDAGTDEETDTSYIAMERLHGKDLQQRIDAVGPLPPDVVLRIGAQALAGLQKAHEARIVHRDIKPANLFLARRPDGSLTVKILDFGIAKILADPLALAHTTGLTNTGSVLGSPLYMSPEQVQNGRDVDHRTDLWSLASALYCAVAGHAPYQQVGTLGKLVYTICSTPPLPLHEIAPWVPVEVAAVIHGALALDPSARYPSAAAMLAALRPLLAGGTALDPSMMKAERRARGPASSAASIALAWPGGDPLGRSVEAAAPAPGGETTASLDMTSAAEGDGGAAVAQGAPMTTLAVPPPLTAAAPVTETRDLSLDAADRAGDPARRLPSPRRAPSSR</sequence>
<dbReference type="Pfam" id="PF00069">
    <property type="entry name" value="Pkinase"/>
    <property type="match status" value="1"/>
</dbReference>
<dbReference type="CDD" id="cd14014">
    <property type="entry name" value="STKc_PknB_like"/>
    <property type="match status" value="1"/>
</dbReference>
<dbReference type="PANTHER" id="PTHR43289">
    <property type="entry name" value="MITOGEN-ACTIVATED PROTEIN KINASE KINASE KINASE 20-RELATED"/>
    <property type="match status" value="1"/>
</dbReference>
<dbReference type="InterPro" id="IPR011009">
    <property type="entry name" value="Kinase-like_dom_sf"/>
</dbReference>
<dbReference type="InterPro" id="IPR000719">
    <property type="entry name" value="Prot_kinase_dom"/>
</dbReference>
<evidence type="ECO:0000256" key="1">
    <source>
        <dbReference type="ARBA" id="ARBA00022679"/>
    </source>
</evidence>
<feature type="compositionally biased region" description="Basic and acidic residues" evidence="6">
    <location>
        <begin position="379"/>
        <end position="396"/>
    </location>
</feature>
<dbReference type="EMBL" id="CP012672">
    <property type="protein sequence ID" value="AUX33848.1"/>
    <property type="molecule type" value="Genomic_DNA"/>
</dbReference>
<feature type="compositionally biased region" description="Low complexity" evidence="6">
    <location>
        <begin position="364"/>
        <end position="378"/>
    </location>
</feature>
<feature type="region of interest" description="Disordered" evidence="6">
    <location>
        <begin position="364"/>
        <end position="408"/>
    </location>
</feature>
<dbReference type="RefSeq" id="WP_129577147.1">
    <property type="nucleotide sequence ID" value="NZ_CP012672.1"/>
</dbReference>
<dbReference type="GO" id="GO:0005524">
    <property type="term" value="F:ATP binding"/>
    <property type="evidence" value="ECO:0007669"/>
    <property type="project" value="UniProtKB-UniRule"/>
</dbReference>
<protein>
    <submittedName>
        <fullName evidence="8">Protein kinase</fullName>
        <ecNumber evidence="8">2.7.11.1</ecNumber>
    </submittedName>
</protein>
<feature type="compositionally biased region" description="Low complexity" evidence="6">
    <location>
        <begin position="397"/>
        <end position="408"/>
    </location>
</feature>
<dbReference type="PROSITE" id="PS00107">
    <property type="entry name" value="PROTEIN_KINASE_ATP"/>
    <property type="match status" value="1"/>
</dbReference>
<gene>
    <name evidence="8" type="ORF">SOCE836_060120</name>
</gene>
<dbReference type="EC" id="2.7.11.1" evidence="8"/>
<evidence type="ECO:0000256" key="5">
    <source>
        <dbReference type="PROSITE-ProRule" id="PRU10141"/>
    </source>
</evidence>
<proteinExistence type="predicted"/>
<accession>A0A4P2QUM1</accession>
<dbReference type="InterPro" id="IPR008271">
    <property type="entry name" value="Ser/Thr_kinase_AS"/>
</dbReference>
<feature type="binding site" evidence="5">
    <location>
        <position position="39"/>
    </location>
    <ligand>
        <name>ATP</name>
        <dbReference type="ChEBI" id="CHEBI:30616"/>
    </ligand>
</feature>
<dbReference type="Gene3D" id="3.30.200.20">
    <property type="entry name" value="Phosphorylase Kinase, domain 1"/>
    <property type="match status" value="1"/>
</dbReference>
<dbReference type="SMART" id="SM00220">
    <property type="entry name" value="S_TKc"/>
    <property type="match status" value="1"/>
</dbReference>
<dbReference type="PANTHER" id="PTHR43289:SF6">
    <property type="entry name" value="SERINE_THREONINE-PROTEIN KINASE NEKL-3"/>
    <property type="match status" value="1"/>
</dbReference>
<name>A0A4P2QUM1_SORCE</name>
<reference evidence="8 9" key="1">
    <citation type="submission" date="2015-09" db="EMBL/GenBank/DDBJ databases">
        <title>Sorangium comparison.</title>
        <authorList>
            <person name="Zaburannyi N."/>
            <person name="Bunk B."/>
            <person name="Overmann J."/>
            <person name="Mueller R."/>
        </authorList>
    </citation>
    <scope>NUCLEOTIDE SEQUENCE [LARGE SCALE GENOMIC DNA]</scope>
    <source>
        <strain evidence="8 9">So ce836</strain>
    </source>
</reference>
<dbReference type="SUPFAM" id="SSF56112">
    <property type="entry name" value="Protein kinase-like (PK-like)"/>
    <property type="match status" value="1"/>
</dbReference>
<evidence type="ECO:0000313" key="9">
    <source>
        <dbReference type="Proteomes" id="UP000295497"/>
    </source>
</evidence>
<keyword evidence="1 8" id="KW-0808">Transferase</keyword>
<dbReference type="GO" id="GO:0004674">
    <property type="term" value="F:protein serine/threonine kinase activity"/>
    <property type="evidence" value="ECO:0007669"/>
    <property type="project" value="UniProtKB-EC"/>
</dbReference>
<dbReference type="InterPro" id="IPR017441">
    <property type="entry name" value="Protein_kinase_ATP_BS"/>
</dbReference>